<keyword evidence="1 3" id="KW-0853">WD repeat</keyword>
<dbReference type="CDD" id="cd00200">
    <property type="entry name" value="WD40"/>
    <property type="match status" value="1"/>
</dbReference>
<dbReference type="Gene3D" id="2.130.10.10">
    <property type="entry name" value="YVTN repeat-like/Quinoprotein amine dehydrogenase"/>
    <property type="match status" value="3"/>
</dbReference>
<keyword evidence="7" id="KW-1185">Reference proteome</keyword>
<dbReference type="SUPFAM" id="SSF50978">
    <property type="entry name" value="WD40 repeat-like"/>
    <property type="match status" value="1"/>
</dbReference>
<dbReference type="Gene3D" id="3.40.50.300">
    <property type="entry name" value="P-loop containing nucleotide triphosphate hydrolases"/>
    <property type="match status" value="1"/>
</dbReference>
<sequence length="960" mass="105120">MPGNPTSSSTSAEQKPAHKTKKRHRCLTALHATDARAEKQRIEELQGGLLKEAYAWILNNVVFQEWRHGDDSQIRMLWVTGDAGKGKTMALCGIIDELQKSDESINLLYFFCQAGDDRVNSATAVLRGWLYLLMEQQPSLVPYVCTKYQLDGRECFEGANAWVALSKLFTAVLQDEGLKETYLVIDGLDECTTDLSKLLDFIHQTSQLLSPLKFIILSRYSVEIYVRLPHATRLNVERYKESISAAVGALIKHKVSELAVLNNYDESTRDCVLEYLASNANATFLWIALVCRNLREVPQQNVKDALGAFPPGLDSLYRRAIMQIGQSCDTDLCKRVMASVATAYQPVTMRELVALVDDATDDQESMQESVQEIVRSCSPFLVVRDDTVYFVHQSAKDFLIQESANRKLDNETCTALDEEFYKAFDKLFPPGWEDATHYNMFARSLQIMSQTLHRDMYDLKEPGYLAEQVRRPDPDPLAASRYACSYWIDHLDASPEHSASLQDEGAVHDFLKRKYLYWLEALSLINDMPRGIESMAKLQTLVSPTNAAAVSPLHTLVDDAHHFITSHAPAISHAPLQAYASALVFSPAASHIRTLFSHHAPPWVSVHPAVPATSWRTCVAPPPSWSDCIISVARSPDSTRLATASTSGTIQLWHASSGERVRTLSGYGELGSGVELVVWSPDAAALVASAAAGSDDNGWAPVVKIWDARSGACVRTLDGAHSSRNSTVRALAFAPDATLLASGGRAIRIWDVATGACSRKLEGHESGVTALAFSPDATRLASGSWDRVVAVWDVVSGECLRTMEGHGSSVLAVAWAADGARLASTGWDEHVRVWDAGSGVCLQVLYVGQFLHEIAFDDDGTGGSSCVRVDIGTIALDAPLSSPLAGDDAGTPPSQQRARFQGVGIAPGGEWITYENKPVLWLPAKYRPARSTVSGNDVAIGTRGAELWIFRIIPTLLDGK</sequence>
<dbReference type="EMBL" id="VCHE01000062">
    <property type="protein sequence ID" value="KAB2573253.1"/>
    <property type="molecule type" value="Genomic_DNA"/>
</dbReference>
<accession>A0A5N5D662</accession>
<comment type="caution">
    <text evidence="6">The sequence shown here is derived from an EMBL/GenBank/DDBJ whole genome shotgun (WGS) entry which is preliminary data.</text>
</comment>
<organism evidence="6 7">
    <name type="scientific">Lasiodiplodia theobromae</name>
    <dbReference type="NCBI Taxonomy" id="45133"/>
    <lineage>
        <taxon>Eukaryota</taxon>
        <taxon>Fungi</taxon>
        <taxon>Dikarya</taxon>
        <taxon>Ascomycota</taxon>
        <taxon>Pezizomycotina</taxon>
        <taxon>Dothideomycetes</taxon>
        <taxon>Dothideomycetes incertae sedis</taxon>
        <taxon>Botryosphaeriales</taxon>
        <taxon>Botryosphaeriaceae</taxon>
        <taxon>Lasiodiplodia</taxon>
    </lineage>
</organism>
<evidence type="ECO:0000313" key="6">
    <source>
        <dbReference type="EMBL" id="KAB2573253.1"/>
    </source>
</evidence>
<evidence type="ECO:0000256" key="3">
    <source>
        <dbReference type="PROSITE-ProRule" id="PRU00221"/>
    </source>
</evidence>
<dbReference type="InterPro" id="IPR056884">
    <property type="entry name" value="NPHP3-like_N"/>
</dbReference>
<dbReference type="InterPro" id="IPR001680">
    <property type="entry name" value="WD40_rpt"/>
</dbReference>
<dbReference type="InterPro" id="IPR027417">
    <property type="entry name" value="P-loop_NTPase"/>
</dbReference>
<dbReference type="PROSITE" id="PS00678">
    <property type="entry name" value="WD_REPEATS_1"/>
    <property type="match status" value="1"/>
</dbReference>
<dbReference type="PANTHER" id="PTHR10039:SF14">
    <property type="entry name" value="NACHT DOMAIN-CONTAINING PROTEIN"/>
    <property type="match status" value="1"/>
</dbReference>
<dbReference type="Proteomes" id="UP000325902">
    <property type="component" value="Unassembled WGS sequence"/>
</dbReference>
<feature type="repeat" description="WD" evidence="3">
    <location>
        <begin position="761"/>
        <end position="802"/>
    </location>
</feature>
<evidence type="ECO:0000256" key="4">
    <source>
        <dbReference type="SAM" id="MobiDB-lite"/>
    </source>
</evidence>
<dbReference type="Pfam" id="PF24883">
    <property type="entry name" value="NPHP3_N"/>
    <property type="match status" value="1"/>
</dbReference>
<dbReference type="InterPro" id="IPR007111">
    <property type="entry name" value="NACHT_NTPase"/>
</dbReference>
<evidence type="ECO:0000259" key="5">
    <source>
        <dbReference type="PROSITE" id="PS50837"/>
    </source>
</evidence>
<dbReference type="OrthoDB" id="538223at2759"/>
<evidence type="ECO:0000313" key="7">
    <source>
        <dbReference type="Proteomes" id="UP000325902"/>
    </source>
</evidence>
<feature type="repeat" description="WD" evidence="3">
    <location>
        <begin position="803"/>
        <end position="844"/>
    </location>
</feature>
<gene>
    <name evidence="6" type="primary">HET-E1_3</name>
    <name evidence="6" type="ORF">DBV05_g8079</name>
</gene>
<reference evidence="6 7" key="1">
    <citation type="journal article" date="2019" name="Sci. Rep.">
        <title>A multi-omics analysis of the grapevine pathogen Lasiodiplodia theobromae reveals that temperature affects the expression of virulence- and pathogenicity-related genes.</title>
        <authorList>
            <person name="Felix C."/>
            <person name="Meneses R."/>
            <person name="Goncalves M.F.M."/>
            <person name="Tilleman L."/>
            <person name="Duarte A.S."/>
            <person name="Jorrin-Novo J.V."/>
            <person name="Van de Peer Y."/>
            <person name="Deforce D."/>
            <person name="Van Nieuwerburgh F."/>
            <person name="Esteves A.C."/>
            <person name="Alves A."/>
        </authorList>
    </citation>
    <scope>NUCLEOTIDE SEQUENCE [LARGE SCALE GENOMIC DNA]</scope>
    <source>
        <strain evidence="6 7">LA-SOL3</strain>
    </source>
</reference>
<dbReference type="AlphaFoldDB" id="A0A5N5D662"/>
<feature type="compositionally biased region" description="Polar residues" evidence="4">
    <location>
        <begin position="1"/>
        <end position="13"/>
    </location>
</feature>
<name>A0A5N5D662_9PEZI</name>
<dbReference type="PANTHER" id="PTHR10039">
    <property type="entry name" value="AMELOGENIN"/>
    <property type="match status" value="1"/>
</dbReference>
<feature type="domain" description="NACHT" evidence="5">
    <location>
        <begin position="75"/>
        <end position="219"/>
    </location>
</feature>
<dbReference type="PROSITE" id="PS50294">
    <property type="entry name" value="WD_REPEATS_REGION"/>
    <property type="match status" value="2"/>
</dbReference>
<feature type="repeat" description="WD" evidence="3">
    <location>
        <begin position="629"/>
        <end position="663"/>
    </location>
</feature>
<dbReference type="SMART" id="SM00320">
    <property type="entry name" value="WD40"/>
    <property type="match status" value="5"/>
</dbReference>
<dbReference type="InterPro" id="IPR019775">
    <property type="entry name" value="WD40_repeat_CS"/>
</dbReference>
<dbReference type="Pfam" id="PF00400">
    <property type="entry name" value="WD40"/>
    <property type="match status" value="4"/>
</dbReference>
<feature type="region of interest" description="Disordered" evidence="4">
    <location>
        <begin position="1"/>
        <end position="23"/>
    </location>
</feature>
<proteinExistence type="predicted"/>
<dbReference type="InterPro" id="IPR036322">
    <property type="entry name" value="WD40_repeat_dom_sf"/>
</dbReference>
<evidence type="ECO:0000256" key="2">
    <source>
        <dbReference type="ARBA" id="ARBA00022737"/>
    </source>
</evidence>
<protein>
    <submittedName>
        <fullName evidence="6">Vegetative incompatibility protein HET-E-1</fullName>
    </submittedName>
</protein>
<evidence type="ECO:0000256" key="1">
    <source>
        <dbReference type="ARBA" id="ARBA00022574"/>
    </source>
</evidence>
<keyword evidence="2" id="KW-0677">Repeat</keyword>
<dbReference type="SUPFAM" id="SSF52540">
    <property type="entry name" value="P-loop containing nucleoside triphosphate hydrolases"/>
    <property type="match status" value="1"/>
</dbReference>
<dbReference type="PROSITE" id="PS50837">
    <property type="entry name" value="NACHT"/>
    <property type="match status" value="1"/>
</dbReference>
<dbReference type="InterPro" id="IPR015943">
    <property type="entry name" value="WD40/YVTN_repeat-like_dom_sf"/>
</dbReference>
<dbReference type="PROSITE" id="PS50082">
    <property type="entry name" value="WD_REPEATS_2"/>
    <property type="match status" value="3"/>
</dbReference>